<name>A0A9P6Q154_9FUNG</name>
<protein>
    <recommendedName>
        <fullName evidence="3">FAD-binding domain-containing protein</fullName>
    </recommendedName>
</protein>
<reference evidence="1" key="1">
    <citation type="journal article" date="2020" name="Fungal Divers.">
        <title>Resolving the Mortierellaceae phylogeny through synthesis of multi-gene phylogenetics and phylogenomics.</title>
        <authorList>
            <person name="Vandepol N."/>
            <person name="Liber J."/>
            <person name="Desiro A."/>
            <person name="Na H."/>
            <person name="Kennedy M."/>
            <person name="Barry K."/>
            <person name="Grigoriev I.V."/>
            <person name="Miller A.N."/>
            <person name="O'Donnell K."/>
            <person name="Stajich J.E."/>
            <person name="Bonito G."/>
        </authorList>
    </citation>
    <scope>NUCLEOTIDE SEQUENCE</scope>
    <source>
        <strain evidence="1">KOD948</strain>
    </source>
</reference>
<dbReference type="GO" id="GO:0004497">
    <property type="term" value="F:monooxygenase activity"/>
    <property type="evidence" value="ECO:0007669"/>
    <property type="project" value="InterPro"/>
</dbReference>
<dbReference type="Gene3D" id="3.50.50.60">
    <property type="entry name" value="FAD/NAD(P)-binding domain"/>
    <property type="match status" value="1"/>
</dbReference>
<dbReference type="PANTHER" id="PTHR47356">
    <property type="entry name" value="FAD-DEPENDENT MONOOXYGENASE ASQG-RELATED"/>
    <property type="match status" value="1"/>
</dbReference>
<dbReference type="OrthoDB" id="655030at2759"/>
<gene>
    <name evidence="1" type="ORF">BG011_003336</name>
</gene>
<dbReference type="InterPro" id="IPR036188">
    <property type="entry name" value="FAD/NAD-bd_sf"/>
</dbReference>
<organism evidence="1 2">
    <name type="scientific">Mortierella polycephala</name>
    <dbReference type="NCBI Taxonomy" id="41804"/>
    <lineage>
        <taxon>Eukaryota</taxon>
        <taxon>Fungi</taxon>
        <taxon>Fungi incertae sedis</taxon>
        <taxon>Mucoromycota</taxon>
        <taxon>Mortierellomycotina</taxon>
        <taxon>Mortierellomycetes</taxon>
        <taxon>Mortierellales</taxon>
        <taxon>Mortierellaceae</taxon>
        <taxon>Mortierella</taxon>
    </lineage>
</organism>
<dbReference type="EMBL" id="JAAAJA010000222">
    <property type="protein sequence ID" value="KAG0258344.1"/>
    <property type="molecule type" value="Genomic_DNA"/>
</dbReference>
<comment type="caution">
    <text evidence="1">The sequence shown here is derived from an EMBL/GenBank/DDBJ whole genome shotgun (WGS) entry which is preliminary data.</text>
</comment>
<evidence type="ECO:0008006" key="3">
    <source>
        <dbReference type="Google" id="ProtNLM"/>
    </source>
</evidence>
<proteinExistence type="predicted"/>
<dbReference type="Proteomes" id="UP000726737">
    <property type="component" value="Unassembled WGS sequence"/>
</dbReference>
<dbReference type="PANTHER" id="PTHR47356:SF2">
    <property type="entry name" value="FAD-BINDING DOMAIN-CONTAINING PROTEIN-RELATED"/>
    <property type="match status" value="1"/>
</dbReference>
<evidence type="ECO:0000313" key="1">
    <source>
        <dbReference type="EMBL" id="KAG0258344.1"/>
    </source>
</evidence>
<dbReference type="SUPFAM" id="SSF51905">
    <property type="entry name" value="FAD/NAD(P)-binding domain"/>
    <property type="match status" value="1"/>
</dbReference>
<dbReference type="AlphaFoldDB" id="A0A9P6Q154"/>
<evidence type="ECO:0000313" key="2">
    <source>
        <dbReference type="Proteomes" id="UP000726737"/>
    </source>
</evidence>
<sequence length="316" mass="35908">MISGAGLGILLDHANIPYQIYERTREVRPLGKRDHGTQRRHVLEHLGLFDEFEKLSLPCPGMDNYNADMFKVATLQVRDEKEVYVYHAQTSFMISIILKVFVADLPKVLQIDSFGYARYVFPRPAFYNFLLSKVSSGKIHFAKKIMSIEQNMDGAMIRCSDGTTYYGDILVDADGAYSAVRQGLYKQLKNKDQLPDADASEMTPRAHLDPAKYPELHDTISKGHQAIGKNSPYTWSAFTVTGNKICWDIKTQFAPVSQADDLRFRSSEWGPESNEAMINEVKDFEFPFGCTLGDQIDATSRENITRVYLEDKLFET</sequence>
<accession>A0A9P6Q154</accession>
<dbReference type="InterPro" id="IPR050562">
    <property type="entry name" value="FAD_mOase_fung"/>
</dbReference>
<keyword evidence="2" id="KW-1185">Reference proteome</keyword>